<feature type="transmembrane region" description="Helical" evidence="7">
    <location>
        <begin position="276"/>
        <end position="295"/>
    </location>
</feature>
<dbReference type="SUPFAM" id="SSF161098">
    <property type="entry name" value="MetI-like"/>
    <property type="match status" value="1"/>
</dbReference>
<evidence type="ECO:0000256" key="2">
    <source>
        <dbReference type="ARBA" id="ARBA00022448"/>
    </source>
</evidence>
<protein>
    <submittedName>
        <fullName evidence="9">Peptide/nickel transport system permease protein</fullName>
    </submittedName>
</protein>
<evidence type="ECO:0000256" key="5">
    <source>
        <dbReference type="ARBA" id="ARBA00022989"/>
    </source>
</evidence>
<evidence type="ECO:0000256" key="7">
    <source>
        <dbReference type="RuleBase" id="RU363032"/>
    </source>
</evidence>
<keyword evidence="2 7" id="KW-0813">Transport</keyword>
<feature type="transmembrane region" description="Helical" evidence="7">
    <location>
        <begin position="100"/>
        <end position="123"/>
    </location>
</feature>
<feature type="transmembrane region" description="Helical" evidence="7">
    <location>
        <begin position="135"/>
        <end position="164"/>
    </location>
</feature>
<dbReference type="Pfam" id="PF19300">
    <property type="entry name" value="BPD_transp_1_N"/>
    <property type="match status" value="1"/>
</dbReference>
<feature type="transmembrane region" description="Helical" evidence="7">
    <location>
        <begin position="12"/>
        <end position="30"/>
    </location>
</feature>
<evidence type="ECO:0000256" key="1">
    <source>
        <dbReference type="ARBA" id="ARBA00004651"/>
    </source>
</evidence>
<feature type="transmembrane region" description="Helical" evidence="7">
    <location>
        <begin position="176"/>
        <end position="195"/>
    </location>
</feature>
<dbReference type="PANTHER" id="PTHR43163">
    <property type="entry name" value="DIPEPTIDE TRANSPORT SYSTEM PERMEASE PROTEIN DPPB-RELATED"/>
    <property type="match status" value="1"/>
</dbReference>
<evidence type="ECO:0000259" key="8">
    <source>
        <dbReference type="PROSITE" id="PS50928"/>
    </source>
</evidence>
<dbReference type="Pfam" id="PF00528">
    <property type="entry name" value="BPD_transp_1"/>
    <property type="match status" value="1"/>
</dbReference>
<evidence type="ECO:0000313" key="10">
    <source>
        <dbReference type="Proteomes" id="UP000199598"/>
    </source>
</evidence>
<comment type="subcellular location">
    <subcellularLocation>
        <location evidence="1 7">Cell membrane</location>
        <topology evidence="1 7">Multi-pass membrane protein</topology>
    </subcellularLocation>
</comment>
<keyword evidence="10" id="KW-1185">Reference proteome</keyword>
<feature type="domain" description="ABC transmembrane type-1" evidence="8">
    <location>
        <begin position="98"/>
        <end position="295"/>
    </location>
</feature>
<reference evidence="9 10" key="1">
    <citation type="submission" date="2016-10" db="EMBL/GenBank/DDBJ databases">
        <authorList>
            <person name="Varghese N."/>
            <person name="Submissions S."/>
        </authorList>
    </citation>
    <scope>NUCLEOTIDE SEQUENCE [LARGE SCALE GENOMIC DNA]</scope>
    <source>
        <strain evidence="9 10">DSM 16392</strain>
    </source>
</reference>
<dbReference type="InterPro" id="IPR000515">
    <property type="entry name" value="MetI-like"/>
</dbReference>
<gene>
    <name evidence="9" type="ORF">SAMN04488518_1195</name>
</gene>
<comment type="similarity">
    <text evidence="7">Belongs to the binding-protein-dependent transport system permease family.</text>
</comment>
<evidence type="ECO:0000256" key="6">
    <source>
        <dbReference type="ARBA" id="ARBA00023136"/>
    </source>
</evidence>
<dbReference type="InterPro" id="IPR035906">
    <property type="entry name" value="MetI-like_sf"/>
</dbReference>
<dbReference type="EMBL" id="FOSK01000019">
    <property type="protein sequence ID" value="SFL16464.1"/>
    <property type="molecule type" value="Genomic_DNA"/>
</dbReference>
<evidence type="ECO:0000256" key="3">
    <source>
        <dbReference type="ARBA" id="ARBA00022475"/>
    </source>
</evidence>
<comment type="caution">
    <text evidence="9">The sequence shown here is derived from an EMBL/GenBank/DDBJ whole genome shotgun (WGS) entry which is preliminary data.</text>
</comment>
<name>A0A1I4FEW1_9HYPH</name>
<accession>A0A1I4FEW1</accession>
<organism evidence="9 10">
    <name type="scientific">Pseudovibrio ascidiaceicola</name>
    <dbReference type="NCBI Taxonomy" id="285279"/>
    <lineage>
        <taxon>Bacteria</taxon>
        <taxon>Pseudomonadati</taxon>
        <taxon>Pseudomonadota</taxon>
        <taxon>Alphaproteobacteria</taxon>
        <taxon>Hyphomicrobiales</taxon>
        <taxon>Stappiaceae</taxon>
        <taxon>Pseudovibrio</taxon>
    </lineage>
</organism>
<keyword evidence="3" id="KW-1003">Cell membrane</keyword>
<evidence type="ECO:0000256" key="4">
    <source>
        <dbReference type="ARBA" id="ARBA00022692"/>
    </source>
</evidence>
<dbReference type="RefSeq" id="WP_063299924.1">
    <property type="nucleotide sequence ID" value="NZ_FOSK01000019.1"/>
</dbReference>
<dbReference type="CDD" id="cd06261">
    <property type="entry name" value="TM_PBP2"/>
    <property type="match status" value="1"/>
</dbReference>
<feature type="transmembrane region" description="Helical" evidence="7">
    <location>
        <begin position="234"/>
        <end position="256"/>
    </location>
</feature>
<keyword evidence="6 7" id="KW-0472">Membrane</keyword>
<dbReference type="PANTHER" id="PTHR43163:SF6">
    <property type="entry name" value="DIPEPTIDE TRANSPORT SYSTEM PERMEASE PROTEIN DPPB-RELATED"/>
    <property type="match status" value="1"/>
</dbReference>
<dbReference type="Gene3D" id="1.10.3720.10">
    <property type="entry name" value="MetI-like"/>
    <property type="match status" value="1"/>
</dbReference>
<dbReference type="Proteomes" id="UP000199598">
    <property type="component" value="Unassembled WGS sequence"/>
</dbReference>
<keyword evidence="5 7" id="KW-1133">Transmembrane helix</keyword>
<evidence type="ECO:0000313" key="9">
    <source>
        <dbReference type="EMBL" id="SFL16464.1"/>
    </source>
</evidence>
<dbReference type="PROSITE" id="PS50928">
    <property type="entry name" value="ABC_TM1"/>
    <property type="match status" value="1"/>
</dbReference>
<dbReference type="InterPro" id="IPR045621">
    <property type="entry name" value="BPD_transp_1_N"/>
</dbReference>
<sequence length="314" mass="34770">MKQFVFKRTLSGIPTLFGMTLIGFLIIGLTPGDPIEMELRRLGVSFTAEQVEALRVEYGLDKPLIQRYFIWLLDLFRLDLGTSIASGRPVLELFKEHLPITATLSVLAFVSSLALSLVLGTVTAVSQRTSVSTSLYVLTMFLVSVPSFWLALFLLAVFALGLGWFNLLQFGNAQDLILPVITLTLGNAAVMSRLVRERIIAVMSEDYIRLAITKGLSRRAILGRHVFKSILPPLITNWAISFGSLLGGSVIIENIFNLPGLGQLALQAIAERDFAILQAYLLFMGLVFFLANFAADLTNHWLMPQLKEDDHGVR</sequence>
<keyword evidence="4 7" id="KW-0812">Transmembrane</keyword>
<proteinExistence type="inferred from homology"/>